<feature type="compositionally biased region" description="Low complexity" evidence="1">
    <location>
        <begin position="242"/>
        <end position="259"/>
    </location>
</feature>
<organism evidence="2 3">
    <name type="scientific">Cuscuta campestris</name>
    <dbReference type="NCBI Taxonomy" id="132261"/>
    <lineage>
        <taxon>Eukaryota</taxon>
        <taxon>Viridiplantae</taxon>
        <taxon>Streptophyta</taxon>
        <taxon>Embryophyta</taxon>
        <taxon>Tracheophyta</taxon>
        <taxon>Spermatophyta</taxon>
        <taxon>Magnoliopsida</taxon>
        <taxon>eudicotyledons</taxon>
        <taxon>Gunneridae</taxon>
        <taxon>Pentapetalae</taxon>
        <taxon>asterids</taxon>
        <taxon>lamiids</taxon>
        <taxon>Solanales</taxon>
        <taxon>Convolvulaceae</taxon>
        <taxon>Cuscuteae</taxon>
        <taxon>Cuscuta</taxon>
        <taxon>Cuscuta subgen. Grammica</taxon>
        <taxon>Cuscuta sect. Cleistogrammica</taxon>
    </lineage>
</organism>
<dbReference type="Proteomes" id="UP000595140">
    <property type="component" value="Unassembled WGS sequence"/>
</dbReference>
<keyword evidence="3" id="KW-1185">Reference proteome</keyword>
<dbReference type="AlphaFoldDB" id="A0A484M1P5"/>
<evidence type="ECO:0000256" key="1">
    <source>
        <dbReference type="SAM" id="MobiDB-lite"/>
    </source>
</evidence>
<protein>
    <submittedName>
        <fullName evidence="2">Uncharacterized protein</fullName>
    </submittedName>
</protein>
<gene>
    <name evidence="2" type="ORF">CCAM_LOCUS24487</name>
</gene>
<dbReference type="EMBL" id="OOIL02002391">
    <property type="protein sequence ID" value="VFQ82711.1"/>
    <property type="molecule type" value="Genomic_DNA"/>
</dbReference>
<accession>A0A484M1P5</accession>
<dbReference type="CDD" id="cd01610">
    <property type="entry name" value="PAP2_like"/>
    <property type="match status" value="1"/>
</dbReference>
<feature type="region of interest" description="Disordered" evidence="1">
    <location>
        <begin position="219"/>
        <end position="259"/>
    </location>
</feature>
<reference evidence="2 3" key="1">
    <citation type="submission" date="2018-04" db="EMBL/GenBank/DDBJ databases">
        <authorList>
            <person name="Vogel A."/>
        </authorList>
    </citation>
    <scope>NUCLEOTIDE SEQUENCE [LARGE SCALE GENOMIC DNA]</scope>
</reference>
<feature type="compositionally biased region" description="Basic residues" evidence="1">
    <location>
        <begin position="231"/>
        <end position="241"/>
    </location>
</feature>
<sequence>MAESIAGLSKDSEHDVKALVLSPRPYVASDSHPTTCSNKAPVPLPSFPGGFSTFIWLHLFHHFCSLYSFSPKASAENYALGMSPVAKEDPSDSIPLDNSPRSCAQLQPSMESGSLNTIAIVHSFEPLQVVFPEEEDLRQSDSRACLSYSEYFRKEDSPDFQLFFRDNVEFDPDPEPWREWYPDDGIEPDDHLQRWGGPKGLTAALIRNNDQGRIIFERGCARGSSPPAPRRSLRLARRRRLPSPSRSELSLDSENQWGF</sequence>
<proteinExistence type="predicted"/>
<evidence type="ECO:0000313" key="2">
    <source>
        <dbReference type="EMBL" id="VFQ82711.1"/>
    </source>
</evidence>
<name>A0A484M1P5_9ASTE</name>
<evidence type="ECO:0000313" key="3">
    <source>
        <dbReference type="Proteomes" id="UP000595140"/>
    </source>
</evidence>